<keyword evidence="1" id="KW-0732">Signal</keyword>
<comment type="caution">
    <text evidence="2">The sequence shown here is derived from an EMBL/GenBank/DDBJ whole genome shotgun (WGS) entry which is preliminary data.</text>
</comment>
<dbReference type="RefSeq" id="WP_191311748.1">
    <property type="nucleotide sequence ID" value="NZ_BNCL01000016.1"/>
</dbReference>
<sequence>MGYLKKITAAGVLAMMATGASAATCGNGSYSISLDPATACYAYGTGNVNGNAKHDPILNGTTVGNNTFTLVSGPVISSLTLLDKSDSVGDLEEGALSGTLSGGKSGRFTLNDVLPYSSLIVALKVGSGKDGFDWAAFKVAGAGMFDFLVNFKKGGGLSHVNVYGVEDVAPAPVPLPASALLLLGGVGGLAALRRRKKAA</sequence>
<dbReference type="Proteomes" id="UP000644749">
    <property type="component" value="Unassembled WGS sequence"/>
</dbReference>
<reference evidence="2 3" key="1">
    <citation type="submission" date="2021-01" db="EMBL/GenBank/DDBJ databases">
        <title>011410 draft genome.</title>
        <authorList>
            <person name="Lang L."/>
        </authorList>
    </citation>
    <scope>NUCLEOTIDE SEQUENCE [LARGE SCALE GENOMIC DNA]</scope>
    <source>
        <strain evidence="2 3">KCTC 42845</strain>
    </source>
</reference>
<feature type="chain" id="PRO_5045874054" evidence="1">
    <location>
        <begin position="23"/>
        <end position="199"/>
    </location>
</feature>
<dbReference type="NCBIfam" id="TIGR03370">
    <property type="entry name" value="VPLPA-CTERM"/>
    <property type="match status" value="1"/>
</dbReference>
<accession>A0ABS1S9F5</accession>
<keyword evidence="3" id="KW-1185">Reference proteome</keyword>
<dbReference type="InterPro" id="IPR022472">
    <property type="entry name" value="VPLPA-CTERM"/>
</dbReference>
<organism evidence="2 3">
    <name type="scientific">Paracoccus aerius</name>
    <dbReference type="NCBI Taxonomy" id="1915382"/>
    <lineage>
        <taxon>Bacteria</taxon>
        <taxon>Pseudomonadati</taxon>
        <taxon>Pseudomonadota</taxon>
        <taxon>Alphaproteobacteria</taxon>
        <taxon>Rhodobacterales</taxon>
        <taxon>Paracoccaceae</taxon>
        <taxon>Paracoccus</taxon>
    </lineage>
</organism>
<feature type="signal peptide" evidence="1">
    <location>
        <begin position="1"/>
        <end position="22"/>
    </location>
</feature>
<dbReference type="EMBL" id="JAESHT010000018">
    <property type="protein sequence ID" value="MBL3675195.1"/>
    <property type="molecule type" value="Genomic_DNA"/>
</dbReference>
<evidence type="ECO:0000313" key="3">
    <source>
        <dbReference type="Proteomes" id="UP000644749"/>
    </source>
</evidence>
<evidence type="ECO:0000313" key="2">
    <source>
        <dbReference type="EMBL" id="MBL3675195.1"/>
    </source>
</evidence>
<gene>
    <name evidence="2" type="ORF">JL111_17090</name>
</gene>
<name>A0ABS1S9F5_9RHOB</name>
<protein>
    <submittedName>
        <fullName evidence="2">VPLPA-CTERM sorting domain-containing protein</fullName>
    </submittedName>
</protein>
<proteinExistence type="predicted"/>
<evidence type="ECO:0000256" key="1">
    <source>
        <dbReference type="SAM" id="SignalP"/>
    </source>
</evidence>